<sequence length="98" mass="10493">MKIVSLLTRIRPEQAESVATQLAMIPGVSLHGTTPDGTRLVVMIEDGEGYAVSDSILAVSNAPEVLGTTLAYEYTDEDVTPAELAAAFSRSKREEIRA</sequence>
<dbReference type="InterPro" id="IPR005623">
    <property type="entry name" value="Chaperone_NapD_NO3_reduct"/>
</dbReference>
<dbReference type="Pfam" id="PF03927">
    <property type="entry name" value="NapD"/>
    <property type="match status" value="1"/>
</dbReference>
<evidence type="ECO:0000313" key="1">
    <source>
        <dbReference type="EMBL" id="MET7013315.1"/>
    </source>
</evidence>
<keyword evidence="2" id="KW-1185">Reference proteome</keyword>
<dbReference type="Gene3D" id="3.30.70.920">
    <property type="match status" value="1"/>
</dbReference>
<organism evidence="1 2">
    <name type="scientific">Uliginosibacterium flavum</name>
    <dbReference type="NCBI Taxonomy" id="1396831"/>
    <lineage>
        <taxon>Bacteria</taxon>
        <taxon>Pseudomonadati</taxon>
        <taxon>Pseudomonadota</taxon>
        <taxon>Betaproteobacteria</taxon>
        <taxon>Rhodocyclales</taxon>
        <taxon>Zoogloeaceae</taxon>
        <taxon>Uliginosibacterium</taxon>
    </lineage>
</organism>
<gene>
    <name evidence="1" type="ORF">ABXR19_03875</name>
</gene>
<dbReference type="RefSeq" id="WP_354599778.1">
    <property type="nucleotide sequence ID" value="NZ_JBEWZI010000003.1"/>
</dbReference>
<dbReference type="EMBL" id="JBEWZI010000003">
    <property type="protein sequence ID" value="MET7013315.1"/>
    <property type="molecule type" value="Genomic_DNA"/>
</dbReference>
<evidence type="ECO:0000313" key="2">
    <source>
        <dbReference type="Proteomes" id="UP001549691"/>
    </source>
</evidence>
<accession>A0ABV2THB0</accession>
<name>A0ABV2THB0_9RHOO</name>
<reference evidence="1 2" key="1">
    <citation type="submission" date="2024-07" db="EMBL/GenBank/DDBJ databases">
        <title>Uliginosibacterium flavum JJ3220;KACC:17644.</title>
        <authorList>
            <person name="Kim M.K."/>
        </authorList>
    </citation>
    <scope>NUCLEOTIDE SEQUENCE [LARGE SCALE GENOMIC DNA]</scope>
    <source>
        <strain evidence="1 2">KACC:17644</strain>
    </source>
</reference>
<proteinExistence type="predicted"/>
<dbReference type="Proteomes" id="UP001549691">
    <property type="component" value="Unassembled WGS sequence"/>
</dbReference>
<comment type="caution">
    <text evidence="1">The sequence shown here is derived from an EMBL/GenBank/DDBJ whole genome shotgun (WGS) entry which is preliminary data.</text>
</comment>
<protein>
    <submittedName>
        <fullName evidence="1">Chaperone NapD</fullName>
    </submittedName>
</protein>